<gene>
    <name evidence="2" type="ORF">DCL06_09940</name>
</gene>
<protein>
    <submittedName>
        <fullName evidence="2">Preprotein translocase</fullName>
    </submittedName>
</protein>
<name>A0A3B9QVS8_9CORY</name>
<feature type="domain" description="YchJ-like middle NTF2-like" evidence="1">
    <location>
        <begin position="1"/>
        <end position="91"/>
    </location>
</feature>
<evidence type="ECO:0000313" key="3">
    <source>
        <dbReference type="Proteomes" id="UP000260925"/>
    </source>
</evidence>
<evidence type="ECO:0000259" key="1">
    <source>
        <dbReference type="Pfam" id="PF17775"/>
    </source>
</evidence>
<dbReference type="Gene3D" id="3.10.450.50">
    <property type="match status" value="1"/>
</dbReference>
<reference evidence="2 3" key="1">
    <citation type="journal article" date="2018" name="Nat. Biotechnol.">
        <title>A standardized bacterial taxonomy based on genome phylogeny substantially revises the tree of life.</title>
        <authorList>
            <person name="Parks D.H."/>
            <person name="Chuvochina M."/>
            <person name="Waite D.W."/>
            <person name="Rinke C."/>
            <person name="Skarshewski A."/>
            <person name="Chaumeil P.A."/>
            <person name="Hugenholtz P."/>
        </authorList>
    </citation>
    <scope>NUCLEOTIDE SEQUENCE [LARGE SCALE GENOMIC DNA]</scope>
    <source>
        <strain evidence="2">UBA9851</strain>
    </source>
</reference>
<dbReference type="InterPro" id="IPR032710">
    <property type="entry name" value="NTF2-like_dom_sf"/>
</dbReference>
<evidence type="ECO:0000313" key="2">
    <source>
        <dbReference type="EMBL" id="HAF73091.1"/>
    </source>
</evidence>
<dbReference type="InterPro" id="IPR048469">
    <property type="entry name" value="YchJ-like_M"/>
</dbReference>
<dbReference type="Proteomes" id="UP000260925">
    <property type="component" value="Unassembled WGS sequence"/>
</dbReference>
<dbReference type="EMBL" id="DMDD01000235">
    <property type="protein sequence ID" value="HAF73091.1"/>
    <property type="molecule type" value="Genomic_DNA"/>
</dbReference>
<dbReference type="AlphaFoldDB" id="A0A3B9QVS8"/>
<organism evidence="2 3">
    <name type="scientific">Corynebacterium variabile</name>
    <dbReference type="NCBI Taxonomy" id="1727"/>
    <lineage>
        <taxon>Bacteria</taxon>
        <taxon>Bacillati</taxon>
        <taxon>Actinomycetota</taxon>
        <taxon>Actinomycetes</taxon>
        <taxon>Mycobacteriales</taxon>
        <taxon>Corynebacteriaceae</taxon>
        <taxon>Corynebacterium</taxon>
    </lineage>
</organism>
<dbReference type="SUPFAM" id="SSF54427">
    <property type="entry name" value="NTF2-like"/>
    <property type="match status" value="1"/>
</dbReference>
<dbReference type="Pfam" id="PF17775">
    <property type="entry name" value="YchJ_M-like"/>
    <property type="match status" value="1"/>
</dbReference>
<proteinExistence type="predicted"/>
<comment type="caution">
    <text evidence="2">The sequence shown here is derived from an EMBL/GenBank/DDBJ whole genome shotgun (WGS) entry which is preliminary data.</text>
</comment>
<accession>A0A3B9QVS8</accession>
<sequence length="94" mass="10656">MSSRFRAFKDADADWLLHTWHPSTRPESLDLSDNPTWRGLQIVDTVAGGPEDITGIVEFRATYREPGGGVGVQEERSRFVREDGRWFYVDGVVS</sequence>